<accession>A0AA39N7M7</accession>
<dbReference type="Proteomes" id="UP001175211">
    <property type="component" value="Unassembled WGS sequence"/>
</dbReference>
<feature type="compositionally biased region" description="Polar residues" evidence="1">
    <location>
        <begin position="1"/>
        <end position="18"/>
    </location>
</feature>
<feature type="region of interest" description="Disordered" evidence="1">
    <location>
        <begin position="51"/>
        <end position="75"/>
    </location>
</feature>
<feature type="compositionally biased region" description="Low complexity" evidence="1">
    <location>
        <begin position="19"/>
        <end position="28"/>
    </location>
</feature>
<feature type="compositionally biased region" description="Polar residues" evidence="1">
    <location>
        <begin position="1071"/>
        <end position="1092"/>
    </location>
</feature>
<gene>
    <name evidence="2" type="ORF">EV420DRAFT_1478306</name>
</gene>
<feature type="region of interest" description="Disordered" evidence="1">
    <location>
        <begin position="1067"/>
        <end position="1092"/>
    </location>
</feature>
<name>A0AA39N7M7_ARMTA</name>
<protein>
    <submittedName>
        <fullName evidence="2">Uncharacterized protein</fullName>
    </submittedName>
</protein>
<reference evidence="2" key="1">
    <citation type="submission" date="2023-06" db="EMBL/GenBank/DDBJ databases">
        <authorList>
            <consortium name="Lawrence Berkeley National Laboratory"/>
            <person name="Ahrendt S."/>
            <person name="Sahu N."/>
            <person name="Indic B."/>
            <person name="Wong-Bajracharya J."/>
            <person name="Merenyi Z."/>
            <person name="Ke H.-M."/>
            <person name="Monk M."/>
            <person name="Kocsube S."/>
            <person name="Drula E."/>
            <person name="Lipzen A."/>
            <person name="Balint B."/>
            <person name="Henrissat B."/>
            <person name="Andreopoulos B."/>
            <person name="Martin F.M."/>
            <person name="Harder C.B."/>
            <person name="Rigling D."/>
            <person name="Ford K.L."/>
            <person name="Foster G.D."/>
            <person name="Pangilinan J."/>
            <person name="Papanicolaou A."/>
            <person name="Barry K."/>
            <person name="LaButti K."/>
            <person name="Viragh M."/>
            <person name="Koriabine M."/>
            <person name="Yan M."/>
            <person name="Riley R."/>
            <person name="Champramary S."/>
            <person name="Plett K.L."/>
            <person name="Tsai I.J."/>
            <person name="Slot J."/>
            <person name="Sipos G."/>
            <person name="Plett J."/>
            <person name="Nagy L.G."/>
            <person name="Grigoriev I.V."/>
        </authorList>
    </citation>
    <scope>NUCLEOTIDE SEQUENCE</scope>
    <source>
        <strain evidence="2">CCBAS 213</strain>
    </source>
</reference>
<feature type="region of interest" description="Disordered" evidence="1">
    <location>
        <begin position="116"/>
        <end position="202"/>
    </location>
</feature>
<evidence type="ECO:0000313" key="3">
    <source>
        <dbReference type="Proteomes" id="UP001175211"/>
    </source>
</evidence>
<feature type="region of interest" description="Disordered" evidence="1">
    <location>
        <begin position="1"/>
        <end position="38"/>
    </location>
</feature>
<feature type="compositionally biased region" description="Basic and acidic residues" evidence="1">
    <location>
        <begin position="51"/>
        <end position="60"/>
    </location>
</feature>
<evidence type="ECO:0000313" key="2">
    <source>
        <dbReference type="EMBL" id="KAK0460535.1"/>
    </source>
</evidence>
<dbReference type="EMBL" id="JAUEPS010000012">
    <property type="protein sequence ID" value="KAK0460535.1"/>
    <property type="molecule type" value="Genomic_DNA"/>
</dbReference>
<keyword evidence="3" id="KW-1185">Reference proteome</keyword>
<proteinExistence type="predicted"/>
<feature type="compositionally biased region" description="Basic residues" evidence="1">
    <location>
        <begin position="29"/>
        <end position="38"/>
    </location>
</feature>
<organism evidence="2 3">
    <name type="scientific">Armillaria tabescens</name>
    <name type="common">Ringless honey mushroom</name>
    <name type="synonym">Agaricus tabescens</name>
    <dbReference type="NCBI Taxonomy" id="1929756"/>
    <lineage>
        <taxon>Eukaryota</taxon>
        <taxon>Fungi</taxon>
        <taxon>Dikarya</taxon>
        <taxon>Basidiomycota</taxon>
        <taxon>Agaricomycotina</taxon>
        <taxon>Agaricomycetes</taxon>
        <taxon>Agaricomycetidae</taxon>
        <taxon>Agaricales</taxon>
        <taxon>Marasmiineae</taxon>
        <taxon>Physalacriaceae</taxon>
        <taxon>Desarmillaria</taxon>
    </lineage>
</organism>
<sequence length="1092" mass="123248">MAPALRSQTSQDTVDAQPTTTANTNTNNKKQKNNNKKKTLAFELTQAQDSEHIFEGKVQETGEEIDPEGEKDGSYSVEGADYEYEEAFPVQEGMVGDASRQGGLGLTTKELTEDGFIPLTGFQPNSAFSSLRNSPSTKRTPLPSNSPWRRNEQLPPASETLQQENNAHTTRGPGTERNKDTAPGPDAPEEEQPAPSSSKPTVAISVASDDESTFGDAAAREEVKKMLDDDERVKAEVLRDLGEMRPAEITVAKAFAHGQTTKVFERLGFTDVASDSEEFIAEYNANLATILIGRSFWSDDNGINQPRSKVQSFAEQRAIIQKRMEKGKKKATTRRLDEEIILKKDNKGNAPPQNNSEANLNVKAESPGKKIPSLEEEEMRAIKNRITYQRIRNSQIRDGVKPTIPDQGIIFDENNNPWLRPDFGEQENDDQDNGDQGKSAPGGGGDPDDDDDPDTNNGPKRDPFTPRPWPRATSTAPSSRSIEAKVRDQERRFQKIVEFIRTNLEKRLQIPDGLKPPRWDAKTMTKYNGSESKDTFWQWLKSVVFAYRSSQLGGPERDEERVLILDLLLEDKAKIWFQERISKTNVAKPTFVEVIVEMSSAERDNSFRGMYGPGFTYDRRNNIMYADAEAVEAARTFADRREYPLPHRMGCRPNPRGFPMTVREVRESIRYIQNRAPKWQTVLRLLEEFRRISTSVIARYRDLAMHDVIEQFQMNRRLEELANDLPPPANIPLDRAFRRPGSSSIAGGAGMIPPVNGTIDDWCQYAAHHFRPGGLNPPAGITMDLSYRVSYASVWGMLLVRFLHPRDARNYYARYFAAIAFRPRYYTDYIEQWNRDRPDEVPIIIASERTLLRRMIFNGAAENLAEIDVIRHLADCGITQEMVDSAYPWAMVWVDQHQSIHFRDHYQRLESSRQRRLERFGEPVIIPELRGWWTPDLGDTHRIRAIMYYERYVHQPDSRNQRHGNPYWLLRGESPMFTYINSFPPAIPDTPSSPGPEARLDPGQDDVLMTAATETAVEDNGTTEGTEAVPNVTAPDPTVGTAPVVVAREPHDIPLPAETDDEMSDVHAAGTITSENTPGDSHSVTASIDKQD</sequence>
<feature type="compositionally biased region" description="Polar residues" evidence="1">
    <location>
        <begin position="122"/>
        <end position="148"/>
    </location>
</feature>
<feature type="region of interest" description="Disordered" evidence="1">
    <location>
        <begin position="397"/>
        <end position="487"/>
    </location>
</feature>
<feature type="region of interest" description="Disordered" evidence="1">
    <location>
        <begin position="1016"/>
        <end position="1038"/>
    </location>
</feature>
<feature type="compositionally biased region" description="Acidic residues" evidence="1">
    <location>
        <begin position="424"/>
        <end position="433"/>
    </location>
</feature>
<evidence type="ECO:0000256" key="1">
    <source>
        <dbReference type="SAM" id="MobiDB-lite"/>
    </source>
</evidence>
<dbReference type="RefSeq" id="XP_060332574.1">
    <property type="nucleotide sequence ID" value="XM_060469486.1"/>
</dbReference>
<feature type="compositionally biased region" description="Polar residues" evidence="1">
    <location>
        <begin position="159"/>
        <end position="169"/>
    </location>
</feature>
<dbReference type="GeneID" id="85353034"/>
<feature type="compositionally biased region" description="Polar residues" evidence="1">
    <location>
        <begin position="472"/>
        <end position="481"/>
    </location>
</feature>
<feature type="region of interest" description="Disordered" evidence="1">
    <location>
        <begin position="343"/>
        <end position="372"/>
    </location>
</feature>
<comment type="caution">
    <text evidence="2">The sequence shown here is derived from an EMBL/GenBank/DDBJ whole genome shotgun (WGS) entry which is preliminary data.</text>
</comment>
<dbReference type="AlphaFoldDB" id="A0AA39N7M7"/>